<evidence type="ECO:0000256" key="4">
    <source>
        <dbReference type="ARBA" id="ARBA00022989"/>
    </source>
</evidence>
<comment type="subcellular location">
    <subcellularLocation>
        <location evidence="1">Endoplasmic reticulum membrane</location>
        <topology evidence="1">Multi-pass membrane protein</topology>
    </subcellularLocation>
</comment>
<evidence type="ECO:0000256" key="5">
    <source>
        <dbReference type="ARBA" id="ARBA00023136"/>
    </source>
</evidence>
<keyword evidence="2 7" id="KW-0812">Transmembrane</keyword>
<keyword evidence="5 7" id="KW-0472">Membrane</keyword>
<dbReference type="GO" id="GO:0005789">
    <property type="term" value="C:endoplasmic reticulum membrane"/>
    <property type="evidence" value="ECO:0007669"/>
    <property type="project" value="UniProtKB-SubCell"/>
</dbReference>
<name>A0A8H3EK38_9LECA</name>
<keyword evidence="4 7" id="KW-1133">Transmembrane helix</keyword>
<evidence type="ECO:0000313" key="9">
    <source>
        <dbReference type="Proteomes" id="UP000664203"/>
    </source>
</evidence>
<dbReference type="GO" id="GO:0070072">
    <property type="term" value="P:vacuolar proton-transporting V-type ATPase complex assembly"/>
    <property type="evidence" value="ECO:0007669"/>
    <property type="project" value="InterPro"/>
</dbReference>
<keyword evidence="3" id="KW-0256">Endoplasmic reticulum</keyword>
<dbReference type="PANTHER" id="PTHR31394">
    <property type="entry name" value="TRANSMEMBRANE PROTEIN 199"/>
    <property type="match status" value="1"/>
</dbReference>
<dbReference type="EMBL" id="CAJPDR010000021">
    <property type="protein sequence ID" value="CAF9907272.1"/>
    <property type="molecule type" value="Genomic_DNA"/>
</dbReference>
<dbReference type="Proteomes" id="UP000664203">
    <property type="component" value="Unassembled WGS sequence"/>
</dbReference>
<sequence>MVRLTITPAILQALEELQDRGHAPEALGEASEPSLDQPATGNPITHGQIIAISKTLKEIKTNAPNGESNIQVSYHLDDLLRGSKVYVEPPKPKAEPTPQYKALMARLRREEEDRAYERMINPPLPPETFSQRFPNSSRAALFPAAQADIGEDDEVSYADINRQMTLIINILISIVACSVAIWLAARHWSTPTRLGLSMGGSGMIGIAEVVVYAGYLRRIKEARERGKKDVEVKEIIKTWVIGGGDEKADRDESISIPIDSKASKNDDFRRRKATSR</sequence>
<dbReference type="OrthoDB" id="19981at2759"/>
<evidence type="ECO:0000256" key="7">
    <source>
        <dbReference type="SAM" id="Phobius"/>
    </source>
</evidence>
<feature type="transmembrane region" description="Helical" evidence="7">
    <location>
        <begin position="166"/>
        <end position="184"/>
    </location>
</feature>
<proteinExistence type="predicted"/>
<dbReference type="Pfam" id="PF11712">
    <property type="entry name" value="Vma12"/>
    <property type="match status" value="1"/>
</dbReference>
<evidence type="ECO:0000256" key="2">
    <source>
        <dbReference type="ARBA" id="ARBA00022692"/>
    </source>
</evidence>
<accession>A0A8H3EK38</accession>
<keyword evidence="9" id="KW-1185">Reference proteome</keyword>
<feature type="transmembrane region" description="Helical" evidence="7">
    <location>
        <begin position="196"/>
        <end position="215"/>
    </location>
</feature>
<organism evidence="8 9">
    <name type="scientific">Alectoria fallacina</name>
    <dbReference type="NCBI Taxonomy" id="1903189"/>
    <lineage>
        <taxon>Eukaryota</taxon>
        <taxon>Fungi</taxon>
        <taxon>Dikarya</taxon>
        <taxon>Ascomycota</taxon>
        <taxon>Pezizomycotina</taxon>
        <taxon>Lecanoromycetes</taxon>
        <taxon>OSLEUM clade</taxon>
        <taxon>Lecanoromycetidae</taxon>
        <taxon>Lecanorales</taxon>
        <taxon>Lecanorineae</taxon>
        <taxon>Parmeliaceae</taxon>
        <taxon>Alectoria</taxon>
    </lineage>
</organism>
<dbReference type="AlphaFoldDB" id="A0A8H3EK38"/>
<comment type="caution">
    <text evidence="8">The sequence shown here is derived from an EMBL/GenBank/DDBJ whole genome shotgun (WGS) entry which is preliminary data.</text>
</comment>
<dbReference type="InterPro" id="IPR021013">
    <property type="entry name" value="ATPase_Vma12"/>
</dbReference>
<evidence type="ECO:0000313" key="8">
    <source>
        <dbReference type="EMBL" id="CAF9907272.1"/>
    </source>
</evidence>
<dbReference type="PANTHER" id="PTHR31394:SF1">
    <property type="entry name" value="TRANSMEMBRANE PROTEIN 199"/>
    <property type="match status" value="1"/>
</dbReference>
<evidence type="ECO:0000256" key="6">
    <source>
        <dbReference type="SAM" id="MobiDB-lite"/>
    </source>
</evidence>
<gene>
    <name evidence="8" type="ORF">ALECFALPRED_003287</name>
</gene>
<evidence type="ECO:0000256" key="1">
    <source>
        <dbReference type="ARBA" id="ARBA00004477"/>
    </source>
</evidence>
<feature type="region of interest" description="Disordered" evidence="6">
    <location>
        <begin position="21"/>
        <end position="43"/>
    </location>
</feature>
<reference evidence="8" key="1">
    <citation type="submission" date="2021-03" db="EMBL/GenBank/DDBJ databases">
        <authorList>
            <person name="Tagirdzhanova G."/>
        </authorList>
    </citation>
    <scope>NUCLEOTIDE SEQUENCE</scope>
</reference>
<protein>
    <submittedName>
        <fullName evidence="8">Uncharacterized protein</fullName>
    </submittedName>
</protein>
<evidence type="ECO:0000256" key="3">
    <source>
        <dbReference type="ARBA" id="ARBA00022824"/>
    </source>
</evidence>